<dbReference type="Pfam" id="PF12833">
    <property type="entry name" value="HTH_18"/>
    <property type="match status" value="1"/>
</dbReference>
<dbReference type="PANTHER" id="PTHR46796">
    <property type="entry name" value="HTH-TYPE TRANSCRIPTIONAL ACTIVATOR RHAS-RELATED"/>
    <property type="match status" value="1"/>
</dbReference>
<evidence type="ECO:0000259" key="4">
    <source>
        <dbReference type="PROSITE" id="PS01124"/>
    </source>
</evidence>
<evidence type="ECO:0000256" key="3">
    <source>
        <dbReference type="ARBA" id="ARBA00023163"/>
    </source>
</evidence>
<evidence type="ECO:0000313" key="6">
    <source>
        <dbReference type="Proteomes" id="UP001556220"/>
    </source>
</evidence>
<accession>A0ABV3QJ04</accession>
<name>A0ABV3QJ04_9GAMM</name>
<keyword evidence="1" id="KW-0805">Transcription regulation</keyword>
<dbReference type="InterPro" id="IPR018060">
    <property type="entry name" value="HTH_AraC"/>
</dbReference>
<dbReference type="EMBL" id="JBFOHK010000007">
    <property type="protein sequence ID" value="MEW9573826.1"/>
    <property type="molecule type" value="Genomic_DNA"/>
</dbReference>
<comment type="caution">
    <text evidence="5">The sequence shown here is derived from an EMBL/GenBank/DDBJ whole genome shotgun (WGS) entry which is preliminary data.</text>
</comment>
<reference evidence="5 6" key="1">
    <citation type="submission" date="2024-06" db="EMBL/GenBank/DDBJ databases">
        <authorList>
            <person name="Woo H."/>
        </authorList>
    </citation>
    <scope>NUCLEOTIDE SEQUENCE [LARGE SCALE GENOMIC DNA]</scope>
    <source>
        <strain evidence="5 6">Si-c</strain>
    </source>
</reference>
<organism evidence="5 6">
    <name type="scientific">Rhodanobacter lycopersici</name>
    <dbReference type="NCBI Taxonomy" id="3162487"/>
    <lineage>
        <taxon>Bacteria</taxon>
        <taxon>Pseudomonadati</taxon>
        <taxon>Pseudomonadota</taxon>
        <taxon>Gammaproteobacteria</taxon>
        <taxon>Lysobacterales</taxon>
        <taxon>Rhodanobacteraceae</taxon>
        <taxon>Rhodanobacter</taxon>
    </lineage>
</organism>
<keyword evidence="6" id="KW-1185">Reference proteome</keyword>
<dbReference type="InterPro" id="IPR009057">
    <property type="entry name" value="Homeodomain-like_sf"/>
</dbReference>
<dbReference type="RefSeq" id="WP_367855886.1">
    <property type="nucleotide sequence ID" value="NZ_JBFOHK010000007.1"/>
</dbReference>
<dbReference type="SMART" id="SM00342">
    <property type="entry name" value="HTH_ARAC"/>
    <property type="match status" value="1"/>
</dbReference>
<dbReference type="Gene3D" id="1.10.10.60">
    <property type="entry name" value="Homeodomain-like"/>
    <property type="match status" value="1"/>
</dbReference>
<evidence type="ECO:0000256" key="1">
    <source>
        <dbReference type="ARBA" id="ARBA00023015"/>
    </source>
</evidence>
<dbReference type="PROSITE" id="PS01124">
    <property type="entry name" value="HTH_ARAC_FAMILY_2"/>
    <property type="match status" value="1"/>
</dbReference>
<dbReference type="Pfam" id="PF14525">
    <property type="entry name" value="AraC_binding_2"/>
    <property type="match status" value="1"/>
</dbReference>
<evidence type="ECO:0000313" key="5">
    <source>
        <dbReference type="EMBL" id="MEW9573826.1"/>
    </source>
</evidence>
<sequence length="320" mass="36785">MSEGFYPPTSSVSLIEPKLKAKAYRKQLYAFFDVFFFDKYPVKSEVASYAAGDLMIATTKSSPAHYIRDEFVVERSNVSSFTSIQYIMKGAIRADFGHKTADLSSGDIFIIDLSMNCELWVEDCECIHFLIPRSYLHNIVRSVHGRTISKGFLVARMLGEHLMRCAELLRNGDFDEAPQAMHLGVDLMTQCLIDSSSSKVTSESQDVLRQNILEYIDEHLVHPDLDTCLIITKFGISRPKLYRFFAEFGGVQHFIRDKRLDAALRDICQQPMLSISETARRYGFSNDRQFQRAFRSRFSITARDARMGWGIKRLNHRRRS</sequence>
<dbReference type="Proteomes" id="UP001556220">
    <property type="component" value="Unassembled WGS sequence"/>
</dbReference>
<dbReference type="PROSITE" id="PS00041">
    <property type="entry name" value="HTH_ARAC_FAMILY_1"/>
    <property type="match status" value="1"/>
</dbReference>
<protein>
    <submittedName>
        <fullName evidence="5">Helix-turn-helix domain-containing protein</fullName>
    </submittedName>
</protein>
<dbReference type="InterPro" id="IPR035418">
    <property type="entry name" value="AraC-bd_2"/>
</dbReference>
<feature type="domain" description="HTH araC/xylS-type" evidence="4">
    <location>
        <begin position="210"/>
        <end position="308"/>
    </location>
</feature>
<evidence type="ECO:0000256" key="2">
    <source>
        <dbReference type="ARBA" id="ARBA00023125"/>
    </source>
</evidence>
<dbReference type="InterPro" id="IPR050204">
    <property type="entry name" value="AraC_XylS_family_regulators"/>
</dbReference>
<keyword evidence="2" id="KW-0238">DNA-binding</keyword>
<keyword evidence="3" id="KW-0804">Transcription</keyword>
<dbReference type="PANTHER" id="PTHR46796:SF6">
    <property type="entry name" value="ARAC SUBFAMILY"/>
    <property type="match status" value="1"/>
</dbReference>
<proteinExistence type="predicted"/>
<gene>
    <name evidence="5" type="ORF">ABQJ54_18895</name>
</gene>
<dbReference type="InterPro" id="IPR018062">
    <property type="entry name" value="HTH_AraC-typ_CS"/>
</dbReference>
<dbReference type="SUPFAM" id="SSF46689">
    <property type="entry name" value="Homeodomain-like"/>
    <property type="match status" value="1"/>
</dbReference>